<dbReference type="SUPFAM" id="SSF51905">
    <property type="entry name" value="FAD/NAD(P)-binding domain"/>
    <property type="match status" value="1"/>
</dbReference>
<keyword evidence="5" id="KW-0833">Ubl conjugation pathway</keyword>
<keyword evidence="3" id="KW-0677">Repeat</keyword>
<evidence type="ECO:0000313" key="9">
    <source>
        <dbReference type="EMBL" id="OLQ08796.1"/>
    </source>
</evidence>
<comment type="caution">
    <text evidence="9">The sequence shown here is derived from an EMBL/GenBank/DDBJ whole genome shotgun (WGS) entry which is preliminary data.</text>
</comment>
<evidence type="ECO:0000313" key="10">
    <source>
        <dbReference type="Proteomes" id="UP000186817"/>
    </source>
</evidence>
<dbReference type="PANTHER" id="PTHR11685">
    <property type="entry name" value="RBR FAMILY RING FINGER AND IBR DOMAIN-CONTAINING"/>
    <property type="match status" value="1"/>
</dbReference>
<dbReference type="SUPFAM" id="SSF49785">
    <property type="entry name" value="Galactose-binding domain-like"/>
    <property type="match status" value="1"/>
</dbReference>
<dbReference type="InterPro" id="IPR031127">
    <property type="entry name" value="E3_UB_ligase_RBR"/>
</dbReference>
<name>A0A1Q9EMX5_SYMMI</name>
<proteinExistence type="predicted"/>
<dbReference type="Pfam" id="PF06201">
    <property type="entry name" value="PITH"/>
    <property type="match status" value="1"/>
</dbReference>
<dbReference type="Proteomes" id="UP000186817">
    <property type="component" value="Unassembled WGS sequence"/>
</dbReference>
<dbReference type="InterPro" id="IPR044066">
    <property type="entry name" value="TRIAD_supradom"/>
</dbReference>
<dbReference type="GO" id="GO:0016567">
    <property type="term" value="P:protein ubiquitination"/>
    <property type="evidence" value="ECO:0007669"/>
    <property type="project" value="InterPro"/>
</dbReference>
<dbReference type="Pfam" id="PF22191">
    <property type="entry name" value="IBR_1"/>
    <property type="match status" value="1"/>
</dbReference>
<dbReference type="Gene3D" id="1.20.120.1750">
    <property type="match status" value="1"/>
</dbReference>
<dbReference type="InterPro" id="IPR036188">
    <property type="entry name" value="FAD/NAD-bd_sf"/>
</dbReference>
<dbReference type="GO" id="GO:0005737">
    <property type="term" value="C:cytoplasm"/>
    <property type="evidence" value="ECO:0007669"/>
    <property type="project" value="UniProtKB-ARBA"/>
</dbReference>
<dbReference type="AlphaFoldDB" id="A0A1Q9EMX5"/>
<feature type="domain" description="RING-type" evidence="8">
    <location>
        <begin position="81"/>
        <end position="304"/>
    </location>
</feature>
<dbReference type="GO" id="GO:0008270">
    <property type="term" value="F:zinc ion binding"/>
    <property type="evidence" value="ECO:0007669"/>
    <property type="project" value="UniProtKB-KW"/>
</dbReference>
<dbReference type="Gene3D" id="3.50.50.60">
    <property type="entry name" value="FAD/NAD(P)-binding domain"/>
    <property type="match status" value="1"/>
</dbReference>
<evidence type="ECO:0000256" key="4">
    <source>
        <dbReference type="ARBA" id="ARBA00022771"/>
    </source>
</evidence>
<dbReference type="EMBL" id="LSRX01000110">
    <property type="protein sequence ID" value="OLQ08796.1"/>
    <property type="molecule type" value="Genomic_DNA"/>
</dbReference>
<dbReference type="OrthoDB" id="440773at2759"/>
<feature type="region of interest" description="Disordered" evidence="7">
    <location>
        <begin position="47"/>
        <end position="66"/>
    </location>
</feature>
<keyword evidence="2" id="KW-0479">Metal-binding</keyword>
<dbReference type="Gene3D" id="2.60.120.470">
    <property type="entry name" value="PITH domain"/>
    <property type="match status" value="1"/>
</dbReference>
<evidence type="ECO:0000256" key="6">
    <source>
        <dbReference type="ARBA" id="ARBA00022833"/>
    </source>
</evidence>
<evidence type="ECO:0000256" key="1">
    <source>
        <dbReference type="ARBA" id="ARBA00022679"/>
    </source>
</evidence>
<keyword evidence="4" id="KW-0863">Zinc-finger</keyword>
<dbReference type="PROSITE" id="PS51873">
    <property type="entry name" value="TRIAD"/>
    <property type="match status" value="1"/>
</dbReference>
<dbReference type="CDD" id="cd20335">
    <property type="entry name" value="BRcat_RBR"/>
    <property type="match status" value="1"/>
</dbReference>
<dbReference type="GO" id="GO:0004842">
    <property type="term" value="F:ubiquitin-protein transferase activity"/>
    <property type="evidence" value="ECO:0007669"/>
    <property type="project" value="InterPro"/>
</dbReference>
<evidence type="ECO:0000256" key="3">
    <source>
        <dbReference type="ARBA" id="ARBA00022737"/>
    </source>
</evidence>
<keyword evidence="1" id="KW-0808">Transferase</keyword>
<accession>A0A1Q9EMX5</accession>
<protein>
    <submittedName>
        <fullName evidence="9">E3 ubiquitin-protein ligase RNF14</fullName>
    </submittedName>
</protein>
<evidence type="ECO:0000259" key="8">
    <source>
        <dbReference type="PROSITE" id="PS51873"/>
    </source>
</evidence>
<dbReference type="Pfam" id="PF13450">
    <property type="entry name" value="NAD_binding_8"/>
    <property type="match status" value="1"/>
</dbReference>
<evidence type="ECO:0000256" key="5">
    <source>
        <dbReference type="ARBA" id="ARBA00022786"/>
    </source>
</evidence>
<evidence type="ECO:0000256" key="2">
    <source>
        <dbReference type="ARBA" id="ARBA00022723"/>
    </source>
</evidence>
<dbReference type="InterPro" id="IPR037047">
    <property type="entry name" value="PITH_dom_sf"/>
</dbReference>
<gene>
    <name evidence="9" type="primary">RNF14</name>
    <name evidence="9" type="ORF">AK812_SmicGene7659</name>
</gene>
<dbReference type="SUPFAM" id="SSF57850">
    <property type="entry name" value="RING/U-box"/>
    <property type="match status" value="1"/>
</dbReference>
<evidence type="ECO:0000256" key="7">
    <source>
        <dbReference type="SAM" id="MobiDB-lite"/>
    </source>
</evidence>
<sequence length="1190" mass="131031">MAPAHASFKQAPSPAEQKEAIAAVFKQLIVQGMAPNEAAVEAIRRVRSESDAQKRPAAVHSQAHMRDSVDESSLEVDCPGGPYTCFICTEAKDASERFLPHRCPEMPESLCCKPCFVAWVESQIDADSPNIKCCHCDTELSNRTLQYLVDAAHWQRYCDSALQRSLKRDANFIWCSKCGGGGWVDPTQPTSKCGWNCPLCDNSFVYCPLCRRDHGSVSCKRFHKLRKEVVLGKQQAQDRDSAGVVQRSSKSCPSCKMPIQKDGGCNYMDCPNCRRHFCWSCGQIMKSSHQKHKCDAGFEASGVVGKTTQGRPCVELTRLFMNVIDIDSVEVMNVDDDDVQDCKDMLVPSADQEAKSPLFVGPSQMDGEILLRLPFNFTSAISWEVTHIHLRATHPPAPNCCRPKSLGLLANSPSATFSDFDDSTAVTVNLEDMGNGVFRASLEPFRTKGTFKRITCLAVKVCAAAAGEHEDQLQVFFNGLSVFGVPGDVAASSRRPPKKQDAPPLPEVEEEVALPEVDEMQPVGACSGTSFRVKPPAGPPDFDPSSLVLAQVFGGCDSIFAKQPPADAPAQIAAGQVRGDVLLEKDDMQAYCTEAYGLQDQPLWAGLKLRLEKDMGILRFPGIEEMSHLSEAAKAIAALEVVEEGSIPRFAKMTSQLIAGETEEAKQEPKAPEEQVDVLFLIEAPADTEDLQAMSDAGLYEVVDLWASIFFEGKSVDDADPTVEVAGFVESTELVTGTVCTINDSHALAFEIASEEPQETEAAMFDVVGKEARSRMRYKAWLEAQLRSNPRVSVRLSPAKAMPFTCAVAVVGSGWAGTYTAWRLATQSQPDVCLFEACHRPGGRTYSTRVHDYVLDVGAYRYAGDMHLPADVIEKALGLRSACYDPTCRDDDVKAEVKWPYELPLRKIVGFDGRHLGYGAALQAMLAQFESAGGRFFPGAELRGLERSGEHWLLHFNSSGAVPLPSLQLTATSALLALPRPVLMRLPGFQKAVAERWPSLRCTDRDFPATVTEGATTTKVYAIYQDAWWVSKLDLLRGVRENLTTEPPVAIHYHDGEVLCLAGKRDVSRLRAWRPAREVPRGVDVQECRGVLQVFYRHSQSCPSSFPHCMEFWAGLRRRSSADPLTLAEGQQGQDLRHVVHTKLLDMHRADFSARNISEEEIEQIAQPIDLAYSVWYHEGTLPAGVARRR</sequence>
<keyword evidence="10" id="KW-1185">Reference proteome</keyword>
<reference evidence="9 10" key="1">
    <citation type="submission" date="2016-02" db="EMBL/GenBank/DDBJ databases">
        <title>Genome analysis of coral dinoflagellate symbionts highlights evolutionary adaptations to a symbiotic lifestyle.</title>
        <authorList>
            <person name="Aranda M."/>
            <person name="Li Y."/>
            <person name="Liew Y.J."/>
            <person name="Baumgarten S."/>
            <person name="Simakov O."/>
            <person name="Wilson M."/>
            <person name="Piel J."/>
            <person name="Ashoor H."/>
            <person name="Bougouffa S."/>
            <person name="Bajic V.B."/>
            <person name="Ryu T."/>
            <person name="Ravasi T."/>
            <person name="Bayer T."/>
            <person name="Micklem G."/>
            <person name="Kim H."/>
            <person name="Bhak J."/>
            <person name="Lajeunesse T.C."/>
            <person name="Voolstra C.R."/>
        </authorList>
    </citation>
    <scope>NUCLEOTIDE SEQUENCE [LARGE SCALE GENOMIC DNA]</scope>
    <source>
        <strain evidence="9 10">CCMP2467</strain>
    </source>
</reference>
<dbReference type="InterPro" id="IPR008979">
    <property type="entry name" value="Galactose-bd-like_sf"/>
</dbReference>
<organism evidence="9 10">
    <name type="scientific">Symbiodinium microadriaticum</name>
    <name type="common">Dinoflagellate</name>
    <name type="synonym">Zooxanthella microadriatica</name>
    <dbReference type="NCBI Taxonomy" id="2951"/>
    <lineage>
        <taxon>Eukaryota</taxon>
        <taxon>Sar</taxon>
        <taxon>Alveolata</taxon>
        <taxon>Dinophyceae</taxon>
        <taxon>Suessiales</taxon>
        <taxon>Symbiodiniaceae</taxon>
        <taxon>Symbiodinium</taxon>
    </lineage>
</organism>
<keyword evidence="6" id="KW-0862">Zinc</keyword>
<dbReference type="InterPro" id="IPR010400">
    <property type="entry name" value="PITH_dom"/>
</dbReference>